<dbReference type="KEGG" id="stui:GCM10017668_31670"/>
<protein>
    <recommendedName>
        <fullName evidence="3">Esterase</fullName>
    </recommendedName>
</protein>
<dbReference type="Gene3D" id="3.40.50.1820">
    <property type="entry name" value="alpha/beta hydrolase"/>
    <property type="match status" value="1"/>
</dbReference>
<dbReference type="AlphaFoldDB" id="A0A7G1NI51"/>
<evidence type="ECO:0008006" key="3">
    <source>
        <dbReference type="Google" id="ProtNLM"/>
    </source>
</evidence>
<sequence>MARVVCLHGVGSQQLGEEQLLKDWLPALQDGLTRAGAPGLLGSGDVAMAFYGDLFLPPRRTLAGADPFFSAPDVEPGWETDALMAWWAQAAEVEPQVMAPAAEGTLGGISISVQSALIALSQSRFFAGLAERALIFDLKQVRRYLTQPGLRAAARARLRALIGADTVAVVAHSLGSVVAYETLCALPDHGVRALITLGSPLGIRNLIFDQLDPAPADGIGAWPGSDTLSWTNIADRTDIVALVKDLRPRFGARVVCQLVPNGSHAHDATHYLGKRETGAALSAVLR</sequence>
<organism evidence="1 2">
    <name type="scientific">Streptomyces tuirus</name>
    <dbReference type="NCBI Taxonomy" id="68278"/>
    <lineage>
        <taxon>Bacteria</taxon>
        <taxon>Bacillati</taxon>
        <taxon>Actinomycetota</taxon>
        <taxon>Actinomycetes</taxon>
        <taxon>Kitasatosporales</taxon>
        <taxon>Streptomycetaceae</taxon>
        <taxon>Streptomyces</taxon>
    </lineage>
</organism>
<dbReference type="EMBL" id="AP023439">
    <property type="protein sequence ID" value="BCL21324.1"/>
    <property type="molecule type" value="Genomic_DNA"/>
</dbReference>
<dbReference type="RefSeq" id="WP_190900272.1">
    <property type="nucleotide sequence ID" value="NZ_AP023439.1"/>
</dbReference>
<evidence type="ECO:0000313" key="1">
    <source>
        <dbReference type="EMBL" id="BCL21324.1"/>
    </source>
</evidence>
<dbReference type="Proteomes" id="UP000516373">
    <property type="component" value="Chromosome"/>
</dbReference>
<dbReference type="InterPro" id="IPR029058">
    <property type="entry name" value="AB_hydrolase_fold"/>
</dbReference>
<evidence type="ECO:0000313" key="2">
    <source>
        <dbReference type="Proteomes" id="UP000516373"/>
    </source>
</evidence>
<name>A0A7G1NI51_9ACTN</name>
<accession>A0A7G1NI51</accession>
<reference evidence="1 2" key="1">
    <citation type="journal article" date="2014" name="Int. J. Syst. Evol. Microbiol.">
        <title>Complete genome sequence of Corynebacterium casei LMG S-19264T (=DSM 44701T), isolated from a smear-ripened cheese.</title>
        <authorList>
            <consortium name="US DOE Joint Genome Institute (JGI-PGF)"/>
            <person name="Walter F."/>
            <person name="Albersmeier A."/>
            <person name="Kalinowski J."/>
            <person name="Ruckert C."/>
        </authorList>
    </citation>
    <scope>NUCLEOTIDE SEQUENCE [LARGE SCALE GENOMIC DNA]</scope>
    <source>
        <strain evidence="1 2">JCM 4255</strain>
    </source>
</reference>
<proteinExistence type="predicted"/>
<gene>
    <name evidence="1" type="ORF">GCM10017668_31670</name>
</gene>
<dbReference type="SUPFAM" id="SSF53474">
    <property type="entry name" value="alpha/beta-Hydrolases"/>
    <property type="match status" value="1"/>
</dbReference>